<dbReference type="InterPro" id="IPR045584">
    <property type="entry name" value="Pilin-like"/>
</dbReference>
<name>A0ABT1S255_9FIRM</name>
<dbReference type="SUPFAM" id="SSF54523">
    <property type="entry name" value="Pili subunits"/>
    <property type="match status" value="1"/>
</dbReference>
<comment type="caution">
    <text evidence="2">The sequence shown here is derived from an EMBL/GenBank/DDBJ whole genome shotgun (WGS) entry which is preliminary data.</text>
</comment>
<dbReference type="RefSeq" id="WP_256192198.1">
    <property type="nucleotide sequence ID" value="NZ_JANFZG010000035.1"/>
</dbReference>
<dbReference type="Proteomes" id="UP001524473">
    <property type="component" value="Unassembled WGS sequence"/>
</dbReference>
<dbReference type="InterPro" id="IPR012902">
    <property type="entry name" value="N_methyl_site"/>
</dbReference>
<evidence type="ECO:0000256" key="1">
    <source>
        <dbReference type="SAM" id="Phobius"/>
    </source>
</evidence>
<proteinExistence type="predicted"/>
<gene>
    <name evidence="2" type="ORF">NE695_13965</name>
</gene>
<accession>A0ABT1S255</accession>
<dbReference type="Gene3D" id="2.160.20.110">
    <property type="match status" value="1"/>
</dbReference>
<keyword evidence="1" id="KW-1133">Transmembrane helix</keyword>
<evidence type="ECO:0000313" key="3">
    <source>
        <dbReference type="Proteomes" id="UP001524473"/>
    </source>
</evidence>
<dbReference type="Pfam" id="PF07963">
    <property type="entry name" value="N_methyl"/>
    <property type="match status" value="1"/>
</dbReference>
<keyword evidence="3" id="KW-1185">Reference proteome</keyword>
<keyword evidence="1" id="KW-0472">Membrane</keyword>
<sequence>MTSKKLYNKKGFTMVELLVTLAIMVVLAGVASMSLLAYNDYATFKRQNEYAQSLFVAAQNALTRYSENGELEGIERQIEKYGLPLEKEMLRDGAADQFNYEDRLYTIVLNKDGTALNSSGSEEPNPILQSIFEQIFGPYVYDKSILSDASVAIEFDPRSGVVYSVLYSDVKQGFVYGEDEGRDDGHVSISYREEEARRGRKVGYYGIVELSDETSRTKEKPVIDWVRLVNGDSLSLEFRLTDKYAEKATGALDYELTVYHSETQKPMLSLTIRRIPSVTGEAGVLLDYDSLKLKAEVTAYDMAGEKAGDPVEYQFAAYVDENKVIHLLLDSVDLSAETGETPAALKDTYSFRRFGLEKNWDDNITRDIFVKVRAKGSKYKTSAWKSSNTENAYFTSEKHGTANDTVLSAEYGVANARHLYNIRFEEERNTTGKQYGFTYNLTDSFAWSGEGGIFRGLLGSEIFRSGAVVPESAGEGEDLVYTAFPSIEKLKLGHSFTSPSQTKTISGLVLQGGTGLGLFGTNEGSITKVTLENAQVSGKNSVGSFCGVNKGKVEELTTIGGSVSGNQDVGGIVGKDETTAQKDDEEIPQRIYQNLHNGSDVSGHRYVGGIVGRLAAPDEGRASLLDCTNTGLILAKIGADTDLTQAINDRITDAVQEAVDAGKKISITSYDVNTNEYNMYSMFQTVNRDFTDLSPDGYPLFNSYDEAVLTQLLADTGLSINGYSSVEEYCTAHKWVPCAVKDPNGIFISNDAAGNVHNYSVILVSRKISSSATSAQRSEFAYYNGKYYYHTNTRNTGVKIEEDSLTNRETSIDWYTDPTKNWFEYTPEISTGQLNPVEGTTTFKNEPSYLGGIVGFADGKGVSGTGKGFTIENCVSTPSADAEQIRTLLEEDAAYEQETEHAGDHLPLLGVYAGASPVMRIKR</sequence>
<keyword evidence="1" id="KW-0812">Transmembrane</keyword>
<feature type="transmembrane region" description="Helical" evidence="1">
    <location>
        <begin position="12"/>
        <end position="38"/>
    </location>
</feature>
<dbReference type="EMBL" id="JANFZH010000035">
    <property type="protein sequence ID" value="MCQ4841017.1"/>
    <property type="molecule type" value="Genomic_DNA"/>
</dbReference>
<evidence type="ECO:0000313" key="2">
    <source>
        <dbReference type="EMBL" id="MCQ4841017.1"/>
    </source>
</evidence>
<organism evidence="2 3">
    <name type="scientific">Neglectibacter timonensis</name>
    <dbReference type="NCBI Taxonomy" id="1776382"/>
    <lineage>
        <taxon>Bacteria</taxon>
        <taxon>Bacillati</taxon>
        <taxon>Bacillota</taxon>
        <taxon>Clostridia</taxon>
        <taxon>Eubacteriales</taxon>
        <taxon>Oscillospiraceae</taxon>
        <taxon>Neglectibacter</taxon>
    </lineage>
</organism>
<protein>
    <submittedName>
        <fullName evidence="2">Type II secretion system GspH family protein</fullName>
    </submittedName>
</protein>
<dbReference type="Gene3D" id="3.30.700.10">
    <property type="entry name" value="Glycoprotein, Type 4 Pilin"/>
    <property type="match status" value="1"/>
</dbReference>
<dbReference type="NCBIfam" id="TIGR02532">
    <property type="entry name" value="IV_pilin_GFxxxE"/>
    <property type="match status" value="1"/>
</dbReference>
<reference evidence="2 3" key="1">
    <citation type="submission" date="2022-06" db="EMBL/GenBank/DDBJ databases">
        <title>Isolation of gut microbiota from human fecal samples.</title>
        <authorList>
            <person name="Pamer E.G."/>
            <person name="Barat B."/>
            <person name="Waligurski E."/>
            <person name="Medina S."/>
            <person name="Paddock L."/>
            <person name="Mostad J."/>
        </authorList>
    </citation>
    <scope>NUCLEOTIDE SEQUENCE [LARGE SCALE GENOMIC DNA]</scope>
    <source>
        <strain evidence="2 3">DFI.9.73</strain>
    </source>
</reference>